<feature type="compositionally biased region" description="Polar residues" evidence="1">
    <location>
        <begin position="28"/>
        <end position="37"/>
    </location>
</feature>
<dbReference type="EMBL" id="CP138593">
    <property type="protein sequence ID" value="WPH05081.1"/>
    <property type="molecule type" value="Genomic_DNA"/>
</dbReference>
<feature type="region of interest" description="Disordered" evidence="1">
    <location>
        <begin position="1"/>
        <end position="61"/>
    </location>
</feature>
<organism evidence="2 3">
    <name type="scientific">Acrodontium crateriforme</name>
    <dbReference type="NCBI Taxonomy" id="150365"/>
    <lineage>
        <taxon>Eukaryota</taxon>
        <taxon>Fungi</taxon>
        <taxon>Dikarya</taxon>
        <taxon>Ascomycota</taxon>
        <taxon>Pezizomycotina</taxon>
        <taxon>Dothideomycetes</taxon>
        <taxon>Dothideomycetidae</taxon>
        <taxon>Mycosphaerellales</taxon>
        <taxon>Teratosphaeriaceae</taxon>
        <taxon>Acrodontium</taxon>
    </lineage>
</organism>
<protein>
    <submittedName>
        <fullName evidence="2">Uncharacterized protein</fullName>
    </submittedName>
</protein>
<gene>
    <name evidence="2" type="ORF">R9X50_00798000</name>
</gene>
<proteinExistence type="predicted"/>
<evidence type="ECO:0000313" key="3">
    <source>
        <dbReference type="Proteomes" id="UP001303373"/>
    </source>
</evidence>
<feature type="compositionally biased region" description="Low complexity" evidence="1">
    <location>
        <begin position="12"/>
        <end position="21"/>
    </location>
</feature>
<dbReference type="Proteomes" id="UP001303373">
    <property type="component" value="Chromosome 14"/>
</dbReference>
<evidence type="ECO:0000313" key="2">
    <source>
        <dbReference type="EMBL" id="WPH05081.1"/>
    </source>
</evidence>
<name>A0AAQ3MDD6_9PEZI</name>
<sequence>MVQDIKSILETSPRSSSVSSRDQLPAYTESSQNQSKYTLVEKPKEQTEESQKQTVRSTQGSKRAFLKELFAPNPELTELKYGVQGRSTRLM</sequence>
<dbReference type="AlphaFoldDB" id="A0AAQ3MDD6"/>
<keyword evidence="3" id="KW-1185">Reference proteome</keyword>
<reference evidence="2 3" key="1">
    <citation type="submission" date="2023-11" db="EMBL/GenBank/DDBJ databases">
        <title>An acidophilic fungus is an integral part of prey digestion in a carnivorous sundew plant.</title>
        <authorList>
            <person name="Tsai I.J."/>
        </authorList>
    </citation>
    <scope>NUCLEOTIDE SEQUENCE [LARGE SCALE GENOMIC DNA]</scope>
    <source>
        <strain evidence="2">169a</strain>
    </source>
</reference>
<feature type="compositionally biased region" description="Basic and acidic residues" evidence="1">
    <location>
        <begin position="39"/>
        <end position="51"/>
    </location>
</feature>
<feature type="compositionally biased region" description="Polar residues" evidence="1">
    <location>
        <begin position="52"/>
        <end position="61"/>
    </location>
</feature>
<evidence type="ECO:0000256" key="1">
    <source>
        <dbReference type="SAM" id="MobiDB-lite"/>
    </source>
</evidence>
<accession>A0AAQ3MDD6</accession>